<dbReference type="Pfam" id="PF13409">
    <property type="entry name" value="GST_N_2"/>
    <property type="match status" value="1"/>
</dbReference>
<proteinExistence type="predicted"/>
<evidence type="ECO:0000259" key="1">
    <source>
        <dbReference type="Pfam" id="PF13409"/>
    </source>
</evidence>
<dbReference type="InterPro" id="IPR036249">
    <property type="entry name" value="Thioredoxin-like_sf"/>
</dbReference>
<accession>A0A8J8W5D7</accession>
<dbReference type="InterPro" id="IPR054416">
    <property type="entry name" value="GST_UstS-like_C"/>
</dbReference>
<evidence type="ECO:0000313" key="4">
    <source>
        <dbReference type="Proteomes" id="UP000631181"/>
    </source>
</evidence>
<dbReference type="InterPro" id="IPR036282">
    <property type="entry name" value="Glutathione-S-Trfase_C_sf"/>
</dbReference>
<gene>
    <name evidence="3" type="ORF">PECM_004416</name>
</gene>
<evidence type="ECO:0000259" key="2">
    <source>
        <dbReference type="Pfam" id="PF22041"/>
    </source>
</evidence>
<evidence type="ECO:0008006" key="5">
    <source>
        <dbReference type="Google" id="ProtNLM"/>
    </source>
</evidence>
<reference evidence="3" key="1">
    <citation type="journal article" date="2020" name="Front. Microbiol.">
        <title>Gene regulatory networks of Penicillium echinulatum 2HH and Penicillium oxalicum 114-2 inferred by a computational biology approach.</title>
        <authorList>
            <person name="Lenz A.R."/>
            <person name="Galan-Vasquez E."/>
            <person name="Balbinot E."/>
            <person name="De Abreu F.P."/>
            <person name="De Oliveira N.S."/>
            <person name="Da Rosa L.O."/>
            <person name="De Avila E Silva S."/>
            <person name="Camassola M."/>
            <person name="Dillon A.J.P."/>
            <person name="Perez-Rueda E."/>
        </authorList>
    </citation>
    <scope>NUCLEOTIDE SEQUENCE</scope>
    <source>
        <strain evidence="3">S1M29</strain>
    </source>
</reference>
<comment type="caution">
    <text evidence="3">The sequence shown here is derived from an EMBL/GenBank/DDBJ whole genome shotgun (WGS) entry which is preliminary data.</text>
</comment>
<name>A0A8J8W5D7_9EURO</name>
<evidence type="ECO:0000313" key="3">
    <source>
        <dbReference type="EMBL" id="KAF7717243.1"/>
    </source>
</evidence>
<dbReference type="Gene3D" id="3.40.30.10">
    <property type="entry name" value="Glutaredoxin"/>
    <property type="match status" value="1"/>
</dbReference>
<organism evidence="3 4">
    <name type="scientific">Penicillium ucsense</name>
    <dbReference type="NCBI Taxonomy" id="2839758"/>
    <lineage>
        <taxon>Eukaryota</taxon>
        <taxon>Fungi</taxon>
        <taxon>Dikarya</taxon>
        <taxon>Ascomycota</taxon>
        <taxon>Pezizomycotina</taxon>
        <taxon>Eurotiomycetes</taxon>
        <taxon>Eurotiomycetidae</taxon>
        <taxon>Eurotiales</taxon>
        <taxon>Aspergillaceae</taxon>
        <taxon>Penicillium</taxon>
    </lineage>
</organism>
<feature type="domain" description="Glutathione S-transferase UstS-like C-terminal" evidence="2">
    <location>
        <begin position="128"/>
        <end position="253"/>
    </location>
</feature>
<dbReference type="Gene3D" id="1.20.1050.10">
    <property type="match status" value="1"/>
</dbReference>
<dbReference type="AlphaFoldDB" id="A0A8J8W5D7"/>
<protein>
    <recommendedName>
        <fullName evidence="5">GST N-terminal domain-containing protein</fullName>
    </recommendedName>
</protein>
<keyword evidence="4" id="KW-1185">Reference proteome</keyword>
<dbReference type="EMBL" id="WIWV01000029">
    <property type="protein sequence ID" value="KAF7717243.1"/>
    <property type="molecule type" value="Genomic_DNA"/>
</dbReference>
<dbReference type="SUPFAM" id="SSF47616">
    <property type="entry name" value="GST C-terminal domain-like"/>
    <property type="match status" value="1"/>
</dbReference>
<dbReference type="SUPFAM" id="SSF52833">
    <property type="entry name" value="Thioredoxin-like"/>
    <property type="match status" value="1"/>
</dbReference>
<feature type="domain" description="GST N-terminal" evidence="1">
    <location>
        <begin position="23"/>
        <end position="101"/>
    </location>
</feature>
<dbReference type="Pfam" id="PF22041">
    <property type="entry name" value="GST_C_7"/>
    <property type="match status" value="1"/>
</dbReference>
<dbReference type="Proteomes" id="UP000631181">
    <property type="component" value="Unassembled WGS sequence"/>
</dbReference>
<dbReference type="OrthoDB" id="4951845at2759"/>
<sequence>MANTEPVHFFDITSTLPGAQKSWSPNTIKVRSVLNFKGIPYTQSWISYPDIAPLIKSLGIEPHKTGPAAYTLPAIVHKSSVTSNPHGAMMDSIPIVLHLDKTFPSKPLFPSGDASYALLMAVMKITAATVPAPRTLIIPQVADLLDPRGKEYFIETRSKFFGKPLAEVRPTDQDTIDQLWKDIEPHIDTLATMLRGREGKKGPFFEGETAGMADLYLASYMAWFERIDQTAFERFTSVGNGELKALWEACKPWINGQGEEKEWPIPQAST</sequence>
<dbReference type="InterPro" id="IPR004045">
    <property type="entry name" value="Glutathione_S-Trfase_N"/>
</dbReference>